<protein>
    <submittedName>
        <fullName evidence="3">Uncharacterized protein</fullName>
    </submittedName>
</protein>
<feature type="transmembrane region" description="Helical" evidence="2">
    <location>
        <begin position="93"/>
        <end position="112"/>
    </location>
</feature>
<keyword evidence="2" id="KW-0812">Transmembrane</keyword>
<evidence type="ECO:0000256" key="1">
    <source>
        <dbReference type="SAM" id="MobiDB-lite"/>
    </source>
</evidence>
<sequence length="169" mass="18145">MKTLPASLILAATAIVQALGIYRYANDAMALSGQIFFPVLFALMAIYITWRNKQNPGAFSLAHIVILALAVVALGATVAGWNASLYYFYPSYYVFYAALGLLVLELALRIAALPKKAAQERPAKRLPGRAKAKRSTNLVAVRKTAEQDASAPAQQADGDEASAPETTDK</sequence>
<organism evidence="3 4">
    <name type="scientific">Rothia nasimurium</name>
    <dbReference type="NCBI Taxonomy" id="85336"/>
    <lineage>
        <taxon>Bacteria</taxon>
        <taxon>Bacillati</taxon>
        <taxon>Actinomycetota</taxon>
        <taxon>Actinomycetes</taxon>
        <taxon>Micrococcales</taxon>
        <taxon>Micrococcaceae</taxon>
        <taxon>Rothia</taxon>
    </lineage>
</organism>
<feature type="transmembrane region" description="Helical" evidence="2">
    <location>
        <begin position="28"/>
        <end position="49"/>
    </location>
</feature>
<proteinExistence type="predicted"/>
<evidence type="ECO:0000256" key="2">
    <source>
        <dbReference type="SAM" id="Phobius"/>
    </source>
</evidence>
<dbReference type="RefSeq" id="WP_083092531.1">
    <property type="nucleotide sequence ID" value="NZ_LXWF01000041.1"/>
</dbReference>
<dbReference type="Proteomes" id="UP000192359">
    <property type="component" value="Unassembled WGS sequence"/>
</dbReference>
<dbReference type="AlphaFoldDB" id="A0A1Y1RN44"/>
<feature type="region of interest" description="Disordered" evidence="1">
    <location>
        <begin position="119"/>
        <end position="169"/>
    </location>
</feature>
<evidence type="ECO:0000313" key="4">
    <source>
        <dbReference type="Proteomes" id="UP000192359"/>
    </source>
</evidence>
<keyword evidence="2" id="KW-1133">Transmembrane helix</keyword>
<evidence type="ECO:0000313" key="3">
    <source>
        <dbReference type="EMBL" id="ORC16029.1"/>
    </source>
</evidence>
<name>A0A1Y1RN44_9MICC</name>
<keyword evidence="2" id="KW-0472">Membrane</keyword>
<accession>A0A1Y1RN44</accession>
<reference evidence="3 4" key="1">
    <citation type="submission" date="2016-05" db="EMBL/GenBank/DDBJ databases">
        <title>Draft genome sequence of a porcine commensal Rothia nasimurium.</title>
        <authorList>
            <person name="Gaiser R.A."/>
            <person name="Van Baarlen P."/>
            <person name="Wells J.M."/>
        </authorList>
    </citation>
    <scope>NUCLEOTIDE SEQUENCE [LARGE SCALE GENOMIC DNA]</scope>
    <source>
        <strain evidence="3 4">PT-32</strain>
    </source>
</reference>
<keyword evidence="4" id="KW-1185">Reference proteome</keyword>
<gene>
    <name evidence="3" type="ORF">A7979_05305</name>
</gene>
<feature type="compositionally biased region" description="Basic residues" evidence="1">
    <location>
        <begin position="124"/>
        <end position="134"/>
    </location>
</feature>
<dbReference type="OrthoDB" id="4879032at2"/>
<comment type="caution">
    <text evidence="3">The sequence shown here is derived from an EMBL/GenBank/DDBJ whole genome shotgun (WGS) entry which is preliminary data.</text>
</comment>
<feature type="transmembrane region" description="Helical" evidence="2">
    <location>
        <begin position="61"/>
        <end position="81"/>
    </location>
</feature>
<dbReference type="EMBL" id="LXWF01000041">
    <property type="protein sequence ID" value="ORC16029.1"/>
    <property type="molecule type" value="Genomic_DNA"/>
</dbReference>